<accession>A0ABD3QZ80</accession>
<feature type="transmembrane region" description="Helical" evidence="5">
    <location>
        <begin position="284"/>
        <end position="306"/>
    </location>
</feature>
<evidence type="ECO:0000259" key="6">
    <source>
        <dbReference type="Pfam" id="PF01490"/>
    </source>
</evidence>
<comment type="subcellular location">
    <subcellularLocation>
        <location evidence="1">Membrane</location>
        <topology evidence="1">Multi-pass membrane protein</topology>
    </subcellularLocation>
</comment>
<evidence type="ECO:0000256" key="2">
    <source>
        <dbReference type="ARBA" id="ARBA00022692"/>
    </source>
</evidence>
<dbReference type="Pfam" id="PF01490">
    <property type="entry name" value="Aa_trans"/>
    <property type="match status" value="2"/>
</dbReference>
<feature type="transmembrane region" description="Helical" evidence="5">
    <location>
        <begin position="406"/>
        <end position="423"/>
    </location>
</feature>
<feature type="transmembrane region" description="Helical" evidence="5">
    <location>
        <begin position="327"/>
        <end position="345"/>
    </location>
</feature>
<dbReference type="InterPro" id="IPR013057">
    <property type="entry name" value="AA_transpt_TM"/>
</dbReference>
<dbReference type="PANTHER" id="PTHR22950">
    <property type="entry name" value="AMINO ACID TRANSPORTER"/>
    <property type="match status" value="1"/>
</dbReference>
<reference evidence="7 8" key="1">
    <citation type="journal article" date="2020" name="G3 (Bethesda)">
        <title>Improved Reference Genome for Cyclotella cryptica CCMP332, a Model for Cell Wall Morphogenesis, Salinity Adaptation, and Lipid Production in Diatoms (Bacillariophyta).</title>
        <authorList>
            <person name="Roberts W.R."/>
            <person name="Downey K.M."/>
            <person name="Ruck E.C."/>
            <person name="Traller J.C."/>
            <person name="Alverson A.J."/>
        </authorList>
    </citation>
    <scope>NUCLEOTIDE SEQUENCE [LARGE SCALE GENOMIC DNA]</scope>
    <source>
        <strain evidence="7 8">CCMP332</strain>
    </source>
</reference>
<feature type="transmembrane region" description="Helical" evidence="5">
    <location>
        <begin position="465"/>
        <end position="484"/>
    </location>
</feature>
<proteinExistence type="predicted"/>
<feature type="transmembrane region" description="Helical" evidence="5">
    <location>
        <begin position="429"/>
        <end position="453"/>
    </location>
</feature>
<keyword evidence="4 5" id="KW-0472">Membrane</keyword>
<evidence type="ECO:0000313" key="8">
    <source>
        <dbReference type="Proteomes" id="UP001516023"/>
    </source>
</evidence>
<dbReference type="EMBL" id="JABMIG020000003">
    <property type="protein sequence ID" value="KAL3805327.1"/>
    <property type="molecule type" value="Genomic_DNA"/>
</dbReference>
<evidence type="ECO:0000256" key="5">
    <source>
        <dbReference type="SAM" id="Phobius"/>
    </source>
</evidence>
<feature type="transmembrane region" description="Helical" evidence="5">
    <location>
        <begin position="219"/>
        <end position="235"/>
    </location>
</feature>
<gene>
    <name evidence="7" type="ORF">HJC23_009034</name>
</gene>
<feature type="transmembrane region" description="Helical" evidence="5">
    <location>
        <begin position="244"/>
        <end position="264"/>
    </location>
</feature>
<evidence type="ECO:0000256" key="3">
    <source>
        <dbReference type="ARBA" id="ARBA00022989"/>
    </source>
</evidence>
<comment type="caution">
    <text evidence="7">The sequence shown here is derived from an EMBL/GenBank/DDBJ whole genome shotgun (WGS) entry which is preliminary data.</text>
</comment>
<keyword evidence="2 5" id="KW-0812">Transmembrane</keyword>
<keyword evidence="3 5" id="KW-1133">Transmembrane helix</keyword>
<feature type="domain" description="Amino acid transporter transmembrane" evidence="6">
    <location>
        <begin position="165"/>
        <end position="482"/>
    </location>
</feature>
<dbReference type="AlphaFoldDB" id="A0ABD3QZ80"/>
<dbReference type="GO" id="GO:0016020">
    <property type="term" value="C:membrane"/>
    <property type="evidence" value="ECO:0007669"/>
    <property type="project" value="UniProtKB-SubCell"/>
</dbReference>
<feature type="transmembrane region" description="Helical" evidence="5">
    <location>
        <begin position="183"/>
        <end position="207"/>
    </location>
</feature>
<organism evidence="7 8">
    <name type="scientific">Cyclotella cryptica</name>
    <dbReference type="NCBI Taxonomy" id="29204"/>
    <lineage>
        <taxon>Eukaryota</taxon>
        <taxon>Sar</taxon>
        <taxon>Stramenopiles</taxon>
        <taxon>Ochrophyta</taxon>
        <taxon>Bacillariophyta</taxon>
        <taxon>Coscinodiscophyceae</taxon>
        <taxon>Thalassiosirophycidae</taxon>
        <taxon>Stephanodiscales</taxon>
        <taxon>Stephanodiscaceae</taxon>
        <taxon>Cyclotella</taxon>
    </lineage>
</organism>
<feature type="transmembrane region" description="Helical" evidence="5">
    <location>
        <begin position="365"/>
        <end position="386"/>
    </location>
</feature>
<name>A0ABD3QZ80_9STRA</name>
<dbReference type="Proteomes" id="UP001516023">
    <property type="component" value="Unassembled WGS sequence"/>
</dbReference>
<protein>
    <recommendedName>
        <fullName evidence="6">Amino acid transporter transmembrane domain-containing protein</fullName>
    </recommendedName>
</protein>
<sequence length="490" mass="53348">MASERRQLIPQQELHFEISDVSDLSIKCKELLSPPTDIRPLVGGDCQESKNGATVFQTSLNITKLCMGTGTLALPFAAQKGGLVFNMVGLGVIVVWNYYSADCLLRCLDYLPQKTDQTKNECNNMKLSSANQGAENREFYGAINDRFVVRIKNASDTRCSLPPEGTTTYGVVAWHACGSSGLIILDLLMVLLFVGLLIAYQVAIFSFIDGIIRGTGCRVYYKVFPSLVVVLLSCARDISFLSKFSVVGLLALALSFGVISWEGLKENGLSGFSDIMDVNFWPESLSAASSWFGVVVFGYGVVPFIFTFKDSMAKPSCIGVSTKIGLTIAYAFYLFASNGIRILFLHAHSFDGDVLQALPDSPISLVVRLLMIFVVTVTAPLVAVPCGEMIEGKLGIYSNDLIYKRVIIRSLLCVMCTLLAAFVPGFVNIISFVGCFCVSMTGFVLPPLFCLRLSNDTGTCFLRDVTLLLLGLITTAVTSIMTFHDLLDST</sequence>
<evidence type="ECO:0000313" key="7">
    <source>
        <dbReference type="EMBL" id="KAL3805327.1"/>
    </source>
</evidence>
<evidence type="ECO:0000256" key="4">
    <source>
        <dbReference type="ARBA" id="ARBA00023136"/>
    </source>
</evidence>
<keyword evidence="8" id="KW-1185">Reference proteome</keyword>
<evidence type="ECO:0000256" key="1">
    <source>
        <dbReference type="ARBA" id="ARBA00004141"/>
    </source>
</evidence>
<feature type="domain" description="Amino acid transporter transmembrane" evidence="6">
    <location>
        <begin position="52"/>
        <end position="119"/>
    </location>
</feature>